<dbReference type="NCBIfam" id="TIGR04062">
    <property type="entry name" value="dnd_assoc_4"/>
    <property type="match status" value="1"/>
</dbReference>
<sequence length="154" mass="17411">MAGYRIRLAKDKGELVKRLVESNEDNAPFETYADVVMFAATLGYHRNQAVPLNDVIAKEPAPIAWEIFRSRGYDLTIRLLAIAKTEDVSVLSLSSEEAIASQIQILEDYANGGLQILQDELRGIIDITHHLPLMLLKHQHPQESTPEFDLRQFL</sequence>
<evidence type="ECO:0000313" key="1">
    <source>
        <dbReference type="EMBL" id="OJJ19000.1"/>
    </source>
</evidence>
<proteinExistence type="predicted"/>
<keyword evidence="2" id="KW-1185">Reference proteome</keyword>
<dbReference type="STRING" id="1925591.BI308_21820"/>
<protein>
    <submittedName>
        <fullName evidence="1">Dnd system-associated protein 4</fullName>
    </submittedName>
</protein>
<organism evidence="1 2">
    <name type="scientific">Roseofilum reptotaenium AO1-A</name>
    <dbReference type="NCBI Taxonomy" id="1925591"/>
    <lineage>
        <taxon>Bacteria</taxon>
        <taxon>Bacillati</taxon>
        <taxon>Cyanobacteriota</taxon>
        <taxon>Cyanophyceae</taxon>
        <taxon>Desertifilales</taxon>
        <taxon>Desertifilaceae</taxon>
        <taxon>Roseofilum</taxon>
    </lineage>
</organism>
<gene>
    <name evidence="1" type="ORF">BI308_21820</name>
</gene>
<comment type="caution">
    <text evidence="1">The sequence shown here is derived from an EMBL/GenBank/DDBJ whole genome shotgun (WGS) entry which is preliminary data.</text>
</comment>
<dbReference type="InterPro" id="IPR023983">
    <property type="entry name" value="DNA_S_mod_dnd_assoc_4"/>
</dbReference>
<dbReference type="AlphaFoldDB" id="A0A1L9QLA1"/>
<evidence type="ECO:0000313" key="2">
    <source>
        <dbReference type="Proteomes" id="UP000183940"/>
    </source>
</evidence>
<dbReference type="EMBL" id="MLAW01000053">
    <property type="protein sequence ID" value="OJJ19000.1"/>
    <property type="molecule type" value="Genomic_DNA"/>
</dbReference>
<accession>A0A1L9QLA1</accession>
<dbReference type="Proteomes" id="UP000183940">
    <property type="component" value="Unassembled WGS sequence"/>
</dbReference>
<reference evidence="1" key="1">
    <citation type="submission" date="2016-10" db="EMBL/GenBank/DDBJ databases">
        <title>CRISPR-Cas defence system in Roseofilum reptotaenium: evidence of a bacteriophage-cyanobacterium arms race in the coral black band disease.</title>
        <authorList>
            <person name="Buerger P."/>
            <person name="Wood-Charlson E.M."/>
            <person name="Weynberg K.D."/>
            <person name="Willis B."/>
            <person name="Van Oppen M.J."/>
        </authorList>
    </citation>
    <scope>NUCLEOTIDE SEQUENCE [LARGE SCALE GENOMIC DNA]</scope>
    <source>
        <strain evidence="1">AO1-A</strain>
    </source>
</reference>
<name>A0A1L9QLA1_9CYAN</name>